<dbReference type="InterPro" id="IPR029044">
    <property type="entry name" value="Nucleotide-diphossugar_trans"/>
</dbReference>
<dbReference type="Proteomes" id="UP000610558">
    <property type="component" value="Unassembled WGS sequence"/>
</dbReference>
<proteinExistence type="predicted"/>
<dbReference type="SUPFAM" id="SSF53448">
    <property type="entry name" value="Nucleotide-diphospho-sugar transferases"/>
    <property type="match status" value="1"/>
</dbReference>
<protein>
    <submittedName>
        <fullName evidence="1">Glycosyl transferase</fullName>
    </submittedName>
</protein>
<dbReference type="Gene3D" id="3.90.550.10">
    <property type="entry name" value="Spore Coat Polysaccharide Biosynthesis Protein SpsA, Chain A"/>
    <property type="match status" value="1"/>
</dbReference>
<sequence>MGDFYQNGVITTLHNLVDRPVAELETELEAFARKRPMALILPSLFSELEGPALKHIIDEIAQVKYIDEVVIGLDRADEKQYRHALKFFSKLPQKHHVLWNDGPRLRAIDERLQAKGLAPMEPGKGRNVWYCMGYLLSASRAEAIALHDCDILTYDRRLLANLFYPVANPSFSYEFCKGYYARVADGKMNGRVSRLLVTPLLRSLKKIFGNLEYLDYLDSYRYPLSGEFSMRRDVLTDLRIPSDWGLEIGVLSEVYRNYSTNKLCQVDIADCYDHKHQSLSADDENSGLSKMSIDIAKAIFRKLATNGVVFNSETFRSIKATYFRVALDFVESYRNDAEFNGLSLDLHREEQAVELFAQNLVKAGNTFLDNPMETPFIPSWNRVCSAEPSLTSDLVQAVIDDHKAFS</sequence>
<comment type="caution">
    <text evidence="1">The sequence shown here is derived from an EMBL/GenBank/DDBJ whole genome shotgun (WGS) entry which is preliminary data.</text>
</comment>
<keyword evidence="1" id="KW-0808">Transferase</keyword>
<dbReference type="RefSeq" id="WP_190766416.1">
    <property type="nucleotide sequence ID" value="NZ_JACXLD010000009.1"/>
</dbReference>
<evidence type="ECO:0000313" key="2">
    <source>
        <dbReference type="Proteomes" id="UP000610558"/>
    </source>
</evidence>
<evidence type="ECO:0000313" key="1">
    <source>
        <dbReference type="EMBL" id="MBD2859997.1"/>
    </source>
</evidence>
<reference evidence="1" key="1">
    <citation type="submission" date="2020-09" db="EMBL/GenBank/DDBJ databases">
        <authorList>
            <person name="Yoon J.-W."/>
        </authorList>
    </citation>
    <scope>NUCLEOTIDE SEQUENCE</scope>
    <source>
        <strain evidence="1">KMU-158</strain>
    </source>
</reference>
<organism evidence="1 2">
    <name type="scientific">Spongiibacter pelagi</name>
    <dbReference type="NCBI Taxonomy" id="2760804"/>
    <lineage>
        <taxon>Bacteria</taxon>
        <taxon>Pseudomonadati</taxon>
        <taxon>Pseudomonadota</taxon>
        <taxon>Gammaproteobacteria</taxon>
        <taxon>Cellvibrionales</taxon>
        <taxon>Spongiibacteraceae</taxon>
        <taxon>Spongiibacter</taxon>
    </lineage>
</organism>
<name>A0A927GXH3_9GAMM</name>
<dbReference type="AlphaFoldDB" id="A0A927GXH3"/>
<keyword evidence="2" id="KW-1185">Reference proteome</keyword>
<dbReference type="GO" id="GO:0016740">
    <property type="term" value="F:transferase activity"/>
    <property type="evidence" value="ECO:0007669"/>
    <property type="project" value="UniProtKB-KW"/>
</dbReference>
<accession>A0A927GXH3</accession>
<gene>
    <name evidence="1" type="ORF">IB286_13390</name>
</gene>
<dbReference type="EMBL" id="JACXLD010000009">
    <property type="protein sequence ID" value="MBD2859997.1"/>
    <property type="molecule type" value="Genomic_DNA"/>
</dbReference>